<dbReference type="Gene3D" id="3.30.70.330">
    <property type="match status" value="1"/>
</dbReference>
<dbReference type="InterPro" id="IPR000504">
    <property type="entry name" value="RRM_dom"/>
</dbReference>
<dbReference type="Proteomes" id="UP001055712">
    <property type="component" value="Unassembled WGS sequence"/>
</dbReference>
<feature type="compositionally biased region" description="Low complexity" evidence="3">
    <location>
        <begin position="361"/>
        <end position="374"/>
    </location>
</feature>
<evidence type="ECO:0000256" key="1">
    <source>
        <dbReference type="ARBA" id="ARBA00022664"/>
    </source>
</evidence>
<evidence type="ECO:0000313" key="6">
    <source>
        <dbReference type="EMBL" id="KAI3435633.1"/>
    </source>
</evidence>
<feature type="region of interest" description="Disordered" evidence="3">
    <location>
        <begin position="221"/>
        <end position="389"/>
    </location>
</feature>
<evidence type="ECO:0000259" key="5">
    <source>
        <dbReference type="PROSITE" id="PS51025"/>
    </source>
</evidence>
<dbReference type="OrthoDB" id="6275295at2759"/>
<dbReference type="SUPFAM" id="SSF101233">
    <property type="entry name" value="PWI domain"/>
    <property type="match status" value="1"/>
</dbReference>
<reference evidence="6" key="2">
    <citation type="submission" date="2020-11" db="EMBL/GenBank/DDBJ databases">
        <authorList>
            <person name="Cecchin M."/>
            <person name="Marcolungo L."/>
            <person name="Rossato M."/>
            <person name="Girolomoni L."/>
            <person name="Cosentino E."/>
            <person name="Cuine S."/>
            <person name="Li-Beisson Y."/>
            <person name="Delledonne M."/>
            <person name="Ballottari M."/>
        </authorList>
    </citation>
    <scope>NUCLEOTIDE SEQUENCE</scope>
    <source>
        <strain evidence="6">211/11P</strain>
        <tissue evidence="6">Whole cell</tissue>
    </source>
</reference>
<dbReference type="EMBL" id="SIDB01000002">
    <property type="protein sequence ID" value="KAI3435633.1"/>
    <property type="molecule type" value="Genomic_DNA"/>
</dbReference>
<name>A0A9D4TV06_CHLVU</name>
<proteinExistence type="predicted"/>
<dbReference type="Pfam" id="PF01480">
    <property type="entry name" value="PWI"/>
    <property type="match status" value="1"/>
</dbReference>
<keyword evidence="7" id="KW-1185">Reference proteome</keyword>
<feature type="compositionally biased region" description="Acidic residues" evidence="3">
    <location>
        <begin position="312"/>
        <end position="321"/>
    </location>
</feature>
<gene>
    <name evidence="6" type="ORF">D9Q98_001692</name>
</gene>
<dbReference type="CDD" id="cd12446">
    <property type="entry name" value="RRM_RBM25"/>
    <property type="match status" value="1"/>
</dbReference>
<feature type="compositionally biased region" description="Low complexity" evidence="3">
    <location>
        <begin position="471"/>
        <end position="484"/>
    </location>
</feature>
<keyword evidence="1" id="KW-0507">mRNA processing</keyword>
<dbReference type="SUPFAM" id="SSF54928">
    <property type="entry name" value="RNA-binding domain, RBD"/>
    <property type="match status" value="1"/>
</dbReference>
<feature type="compositionally biased region" description="Low complexity" evidence="3">
    <location>
        <begin position="410"/>
        <end position="424"/>
    </location>
</feature>
<evidence type="ECO:0000313" key="7">
    <source>
        <dbReference type="Proteomes" id="UP001055712"/>
    </source>
</evidence>
<feature type="domain" description="PWI" evidence="5">
    <location>
        <begin position="504"/>
        <end position="597"/>
    </location>
</feature>
<feature type="compositionally biased region" description="Basic and acidic residues" evidence="3">
    <location>
        <begin position="233"/>
        <end position="311"/>
    </location>
</feature>
<evidence type="ECO:0000256" key="2">
    <source>
        <dbReference type="PROSITE-ProRule" id="PRU00176"/>
    </source>
</evidence>
<dbReference type="SMART" id="SM00360">
    <property type="entry name" value="RRM"/>
    <property type="match status" value="1"/>
</dbReference>
<feature type="compositionally biased region" description="Basic and acidic residues" evidence="3">
    <location>
        <begin position="333"/>
        <end position="356"/>
    </location>
</feature>
<dbReference type="AlphaFoldDB" id="A0A9D4TV06"/>
<dbReference type="PROSITE" id="PS50102">
    <property type="entry name" value="RRM"/>
    <property type="match status" value="1"/>
</dbReference>
<dbReference type="InterPro" id="IPR036483">
    <property type="entry name" value="PWI_dom_sf"/>
</dbReference>
<dbReference type="PANTHER" id="PTHR47334:SF2">
    <property type="entry name" value="RNA-BINDING MOTIF PROTEIN 25"/>
    <property type="match status" value="1"/>
</dbReference>
<keyword evidence="2" id="KW-0694">RNA-binding</keyword>
<accession>A0A9D4TV06</accession>
<dbReference type="InterPro" id="IPR002483">
    <property type="entry name" value="PWI_dom"/>
</dbReference>
<reference evidence="6" key="1">
    <citation type="journal article" date="2019" name="Plant J.">
        <title>Chlorella vulgaris genome assembly and annotation reveals the molecular basis for metabolic acclimation to high light conditions.</title>
        <authorList>
            <person name="Cecchin M."/>
            <person name="Marcolungo L."/>
            <person name="Rossato M."/>
            <person name="Girolomoni L."/>
            <person name="Cosentino E."/>
            <person name="Cuine S."/>
            <person name="Li-Beisson Y."/>
            <person name="Delledonne M."/>
            <person name="Ballottari M."/>
        </authorList>
    </citation>
    <scope>NUCLEOTIDE SEQUENCE</scope>
    <source>
        <strain evidence="6">211/11P</strain>
    </source>
</reference>
<dbReference type="GO" id="GO:0003723">
    <property type="term" value="F:RNA binding"/>
    <property type="evidence" value="ECO:0007669"/>
    <property type="project" value="UniProtKB-UniRule"/>
</dbReference>
<dbReference type="PROSITE" id="PS51025">
    <property type="entry name" value="PWI"/>
    <property type="match status" value="1"/>
</dbReference>
<dbReference type="InterPro" id="IPR034268">
    <property type="entry name" value="RBM25_RRM"/>
</dbReference>
<dbReference type="Pfam" id="PF00076">
    <property type="entry name" value="RRM_1"/>
    <property type="match status" value="1"/>
</dbReference>
<dbReference type="Gene3D" id="1.20.1390.10">
    <property type="entry name" value="PWI domain"/>
    <property type="match status" value="1"/>
</dbReference>
<feature type="domain" description="RRM" evidence="4">
    <location>
        <begin position="69"/>
        <end position="147"/>
    </location>
</feature>
<dbReference type="InterPro" id="IPR053294">
    <property type="entry name" value="RBM_PWI_domain"/>
</dbReference>
<protein>
    <submittedName>
        <fullName evidence="6">Uncharacterized protein</fullName>
    </submittedName>
</protein>
<dbReference type="GO" id="GO:0006397">
    <property type="term" value="P:mRNA processing"/>
    <property type="evidence" value="ECO:0007669"/>
    <property type="project" value="UniProtKB-KW"/>
</dbReference>
<feature type="region of interest" description="Disordered" evidence="3">
    <location>
        <begin position="409"/>
        <end position="484"/>
    </location>
</feature>
<organism evidence="6 7">
    <name type="scientific">Chlorella vulgaris</name>
    <name type="common">Green alga</name>
    <dbReference type="NCBI Taxonomy" id="3077"/>
    <lineage>
        <taxon>Eukaryota</taxon>
        <taxon>Viridiplantae</taxon>
        <taxon>Chlorophyta</taxon>
        <taxon>core chlorophytes</taxon>
        <taxon>Trebouxiophyceae</taxon>
        <taxon>Chlorellales</taxon>
        <taxon>Chlorellaceae</taxon>
        <taxon>Chlorella clade</taxon>
        <taxon>Chlorella</taxon>
    </lineage>
</organism>
<dbReference type="SMART" id="SM00311">
    <property type="entry name" value="PWI"/>
    <property type="match status" value="1"/>
</dbReference>
<dbReference type="InterPro" id="IPR035979">
    <property type="entry name" value="RBD_domain_sf"/>
</dbReference>
<sequence>MYGPPGGYWPPYGYPGAASGMPGRPMMPPMMAGPPLGLATRAPAMPPQLRALPVATARTGSSGTPGRSTTLWVGRIAPTVEGPFIQQLLEACGKLREWKPVTEPESGKLKGFGFVTYEEPQGVLVALQVLNNLKLDGQELALKCNKATEEYLEWFKRKQTQEQPAKEGEGASVDSSAAAENEALGRVMELISQRPALADSKPEPSSAAVAADTFLSNLSAGPAAGSSRGASSVEHKRGREVEREAEREAERDRQRQRREEQRKEEQAERAHREALRQWEDHERMRQRELEKERDRAADLARERQRQMHADNEAPESDDEEEPWRRRPYSSSKRAVERQRRRMLELQSDAADRRKEEEEAEAAAMAAEAAAVAAASQPSVAEHSELGNGEAFGADDTILAAMLAAVKAKPEPTQAQPAPAAAAPPGKRKARAAFVEEEEEDKPQRKLIPIRYSDEELKALQQPPEEQQQDGAPLPLSAAQAATAAPPDPAALKKKLLGLIPKDKASVFAFQINWAILDAAPPAVKDKISGWVTKKVNELLGEELSFCAFIMEQLAAHSSAAAMLAALRDVLDEDSESFTTKLWQILIYEQLKLEHGSV</sequence>
<feature type="compositionally biased region" description="Low complexity" evidence="3">
    <location>
        <begin position="221"/>
        <end position="232"/>
    </location>
</feature>
<dbReference type="InterPro" id="IPR012677">
    <property type="entry name" value="Nucleotide-bd_a/b_plait_sf"/>
</dbReference>
<evidence type="ECO:0000256" key="3">
    <source>
        <dbReference type="SAM" id="MobiDB-lite"/>
    </source>
</evidence>
<comment type="caution">
    <text evidence="6">The sequence shown here is derived from an EMBL/GenBank/DDBJ whole genome shotgun (WGS) entry which is preliminary data.</text>
</comment>
<evidence type="ECO:0000259" key="4">
    <source>
        <dbReference type="PROSITE" id="PS50102"/>
    </source>
</evidence>
<dbReference type="PANTHER" id="PTHR47334">
    <property type="entry name" value="SPLICING FACTOR PWI DOMAIN-CONTAINING PROTEIN / RNA RECOGNITION MOTIF (RRM)-CONTAINING PROTEIN"/>
    <property type="match status" value="1"/>
</dbReference>